<dbReference type="InterPro" id="IPR029039">
    <property type="entry name" value="Flavoprotein-like_sf"/>
</dbReference>
<dbReference type="HOGENOM" id="CLU_1145749_0_0_7"/>
<dbReference type="Gene3D" id="3.40.50.360">
    <property type="match status" value="1"/>
</dbReference>
<reference evidence="2" key="1">
    <citation type="submission" date="2010-02" db="EMBL/GenBank/DDBJ databases">
        <title>Complete sequence of Desulfurivibrio alkaliphilus AHT2.</title>
        <authorList>
            <consortium name="US DOE Joint Genome Institute"/>
            <person name="Pitluck S."/>
            <person name="Chertkov O."/>
            <person name="Detter J.C."/>
            <person name="Han C."/>
            <person name="Tapia R."/>
            <person name="Larimer F."/>
            <person name="Land M."/>
            <person name="Hauser L."/>
            <person name="Kyrpides N."/>
            <person name="Mikhailova N."/>
            <person name="Sorokin D.Y."/>
            <person name="Muyzer G."/>
            <person name="Woyke T."/>
        </authorList>
    </citation>
    <scope>NUCLEOTIDE SEQUENCE [LARGE SCALE GENOMIC DNA]</scope>
    <source>
        <strain evidence="2">DSM 19089 / UNIQEM U267 / AHT2</strain>
    </source>
</reference>
<dbReference type="Proteomes" id="UP000001508">
    <property type="component" value="Chromosome"/>
</dbReference>
<dbReference type="AlphaFoldDB" id="D6Z563"/>
<keyword evidence="2" id="KW-1185">Reference proteome</keyword>
<dbReference type="STRING" id="589865.DaAHT2_0003"/>
<dbReference type="RefSeq" id="WP_013162251.1">
    <property type="nucleotide sequence ID" value="NC_014216.1"/>
</dbReference>
<gene>
    <name evidence="1" type="ordered locus">DaAHT2_0003</name>
</gene>
<dbReference type="InParanoid" id="D6Z563"/>
<dbReference type="EMBL" id="CP001940">
    <property type="protein sequence ID" value="ADH84720.1"/>
    <property type="molecule type" value="Genomic_DNA"/>
</dbReference>
<dbReference type="eggNOG" id="COG0655">
    <property type="taxonomic scope" value="Bacteria"/>
</dbReference>
<dbReference type="OrthoDB" id="9806505at2"/>
<name>D6Z563_DESAT</name>
<dbReference type="KEGG" id="dak:DaAHT2_0003"/>
<dbReference type="SUPFAM" id="SSF52218">
    <property type="entry name" value="Flavoproteins"/>
    <property type="match status" value="1"/>
</dbReference>
<sequence length="225" mass="25496">MPSAPVRVLVLFYSYSGQSSVLIRRLVAGLSDEGVEVCQERLQPRQLLRFPLGSVVKTIWLMIITFFRTRFAIQPLAVSDDDPFDLVVLAGPTWSWSPSGPVLTLLDQHPGLFRQRPVLAVISCRGYWRAHWRYLRKRLTGLGADPFGPLVFSHPQREPWRTIGVFLKVAGMAPERSSSLFSRLYPRFGHTRQQCDEAYALGRQLATRLKSGVGAEKVRDFKCLP</sequence>
<evidence type="ECO:0000313" key="1">
    <source>
        <dbReference type="EMBL" id="ADH84720.1"/>
    </source>
</evidence>
<proteinExistence type="predicted"/>
<protein>
    <recommendedName>
        <fullName evidence="3">Flavodoxin</fullName>
    </recommendedName>
</protein>
<evidence type="ECO:0008006" key="3">
    <source>
        <dbReference type="Google" id="ProtNLM"/>
    </source>
</evidence>
<evidence type="ECO:0000313" key="2">
    <source>
        <dbReference type="Proteomes" id="UP000001508"/>
    </source>
</evidence>
<accession>D6Z563</accession>
<organism evidence="1 2">
    <name type="scientific">Desulfurivibrio alkaliphilus (strain DSM 19089 / UNIQEM U267 / AHT2)</name>
    <dbReference type="NCBI Taxonomy" id="589865"/>
    <lineage>
        <taxon>Bacteria</taxon>
        <taxon>Pseudomonadati</taxon>
        <taxon>Thermodesulfobacteriota</taxon>
        <taxon>Desulfobulbia</taxon>
        <taxon>Desulfobulbales</taxon>
        <taxon>Desulfobulbaceae</taxon>
        <taxon>Desulfurivibrio</taxon>
    </lineage>
</organism>